<evidence type="ECO:0000256" key="2">
    <source>
        <dbReference type="ARBA" id="ARBA00023002"/>
    </source>
</evidence>
<dbReference type="RefSeq" id="WP_272747921.1">
    <property type="nucleotide sequence ID" value="NZ_JAQQKX010000006.1"/>
</dbReference>
<gene>
    <name evidence="3" type="ORF">PQU92_09200</name>
</gene>
<dbReference type="Gene3D" id="3.30.1370.60">
    <property type="entry name" value="Hypothetical oxidoreductase yiak, domain 2"/>
    <property type="match status" value="1"/>
</dbReference>
<comment type="similarity">
    <text evidence="1">Belongs to the LDH2/MDH2 oxidoreductase family.</text>
</comment>
<evidence type="ECO:0000313" key="4">
    <source>
        <dbReference type="Proteomes" id="UP001214854"/>
    </source>
</evidence>
<evidence type="ECO:0000256" key="1">
    <source>
        <dbReference type="ARBA" id="ARBA00006056"/>
    </source>
</evidence>
<dbReference type="InterPro" id="IPR043143">
    <property type="entry name" value="Mal/L-sulf/L-lact_DH-like_NADP"/>
</dbReference>
<dbReference type="SUPFAM" id="SSF89733">
    <property type="entry name" value="L-sulfolactate dehydrogenase-like"/>
    <property type="match status" value="1"/>
</dbReference>
<dbReference type="InterPro" id="IPR036111">
    <property type="entry name" value="Mal/L-sulfo/L-lacto_DH-like_sf"/>
</dbReference>
<keyword evidence="4" id="KW-1185">Reference proteome</keyword>
<dbReference type="Pfam" id="PF02615">
    <property type="entry name" value="Ldh_2"/>
    <property type="match status" value="1"/>
</dbReference>
<dbReference type="PANTHER" id="PTHR11091">
    <property type="entry name" value="OXIDOREDUCTASE-RELATED"/>
    <property type="match status" value="1"/>
</dbReference>
<organism evidence="3 4">
    <name type="scientific">Asticcacaulis aquaticus</name>
    <dbReference type="NCBI Taxonomy" id="2984212"/>
    <lineage>
        <taxon>Bacteria</taxon>
        <taxon>Pseudomonadati</taxon>
        <taxon>Pseudomonadota</taxon>
        <taxon>Alphaproteobacteria</taxon>
        <taxon>Caulobacterales</taxon>
        <taxon>Caulobacteraceae</taxon>
        <taxon>Asticcacaulis</taxon>
    </lineage>
</organism>
<protein>
    <submittedName>
        <fullName evidence="3">Ldh family oxidoreductase</fullName>
    </submittedName>
</protein>
<proteinExistence type="inferred from homology"/>
<sequence length="336" mass="35699">MTEQILTLDDALSLSERVLEANGFSPDHARAIARTIWQGQRDECQSHGLYRLIVCTHTARSGKVSTDALPDITDAAPGLVRADAKGAYSLLAFERGLPILVEKTRRQGIAALAINHCYHFSALWPEVEAIAAEGLVALAMTPSHAWVAPYGGTKGVFGTNPLAFAWPHADAPPFVFDFATSAAARGEIELHRRAGKAIPEGWAVDADGHPTTDAEAAMKGAMLTFGGHKGSALSAMIELMAGPLIGDFLSLESQAYDAGAGATPYHGELLIAIDPNIFMGGQVAHHTQRAEALFDAILGQGARLPSQRRYEARARSLASGTVSIPKALYDDILALI</sequence>
<evidence type="ECO:0000313" key="3">
    <source>
        <dbReference type="EMBL" id="MDC7683451.1"/>
    </source>
</evidence>
<name>A0ABT5HVJ1_9CAUL</name>
<accession>A0ABT5HVJ1</accession>
<dbReference type="Proteomes" id="UP001214854">
    <property type="component" value="Unassembled WGS sequence"/>
</dbReference>
<comment type="caution">
    <text evidence="3">The sequence shown here is derived from an EMBL/GenBank/DDBJ whole genome shotgun (WGS) entry which is preliminary data.</text>
</comment>
<dbReference type="InterPro" id="IPR043144">
    <property type="entry name" value="Mal/L-sulf/L-lact_DH-like_ah"/>
</dbReference>
<dbReference type="PANTHER" id="PTHR11091:SF0">
    <property type="entry name" value="MALATE DEHYDROGENASE"/>
    <property type="match status" value="1"/>
</dbReference>
<keyword evidence="2" id="KW-0560">Oxidoreductase</keyword>
<dbReference type="Gene3D" id="1.10.1530.10">
    <property type="match status" value="1"/>
</dbReference>
<dbReference type="InterPro" id="IPR003767">
    <property type="entry name" value="Malate/L-lactate_DH-like"/>
</dbReference>
<dbReference type="EMBL" id="JAQQKX010000006">
    <property type="protein sequence ID" value="MDC7683451.1"/>
    <property type="molecule type" value="Genomic_DNA"/>
</dbReference>
<reference evidence="3 4" key="1">
    <citation type="submission" date="2023-01" db="EMBL/GenBank/DDBJ databases">
        <title>Novel species of the genus Asticcacaulis isolated from rivers.</title>
        <authorList>
            <person name="Lu H."/>
        </authorList>
    </citation>
    <scope>NUCLEOTIDE SEQUENCE [LARGE SCALE GENOMIC DNA]</scope>
    <source>
        <strain evidence="3 4">BYS171W</strain>
    </source>
</reference>